<dbReference type="Pfam" id="PF12146">
    <property type="entry name" value="Hydrolase_4"/>
    <property type="match status" value="1"/>
</dbReference>
<proteinExistence type="predicted"/>
<dbReference type="PANTHER" id="PTHR12277">
    <property type="entry name" value="ALPHA/BETA HYDROLASE DOMAIN-CONTAINING PROTEIN"/>
    <property type="match status" value="1"/>
</dbReference>
<sequence>MAGYLSYLRIPIMASSSIVALASSLLYWKQNDLIYPRYLPAGANTDEGVPRPTQFGITDYEDLRLPTPDGEILGAFFLRPTNKGIATNVTILMFHGNAGNIGHRVPIAKVLGENLGCNVLMLEYRGYGMSTGTPDEKGLMIDAQTGLDYIRTAKETKDGKIVIYGQSIGGAVAIQLAAKNQEEGDVIGLVLENTFTSIRKLIPSAFPPAKYIAWLCHQYWPSEDILPKITKIPILFISGLKDEIIPPSHMKQLFAVCRAETKVWRTIPNGSHNDTVAEPNYFIYILEFIRDRALGGQ</sequence>
<evidence type="ECO:0000313" key="3">
    <source>
        <dbReference type="Proteomes" id="UP001590950"/>
    </source>
</evidence>
<dbReference type="InterPro" id="IPR022742">
    <property type="entry name" value="Hydrolase_4"/>
</dbReference>
<dbReference type="PANTHER" id="PTHR12277:SF81">
    <property type="entry name" value="PROTEIN ABHD13"/>
    <property type="match status" value="1"/>
</dbReference>
<accession>A0ABR4AMZ6</accession>
<dbReference type="InterPro" id="IPR029058">
    <property type="entry name" value="AB_hydrolase_fold"/>
</dbReference>
<dbReference type="EMBL" id="JBEFKJ010000004">
    <property type="protein sequence ID" value="KAL2046171.1"/>
    <property type="molecule type" value="Genomic_DNA"/>
</dbReference>
<dbReference type="Proteomes" id="UP001590950">
    <property type="component" value="Unassembled WGS sequence"/>
</dbReference>
<evidence type="ECO:0000313" key="2">
    <source>
        <dbReference type="EMBL" id="KAL2046171.1"/>
    </source>
</evidence>
<keyword evidence="3" id="KW-1185">Reference proteome</keyword>
<dbReference type="SUPFAM" id="SSF53474">
    <property type="entry name" value="alpha/beta-Hydrolases"/>
    <property type="match status" value="1"/>
</dbReference>
<name>A0ABR4AMZ6_9LECA</name>
<gene>
    <name evidence="2" type="ORF">N7G274_001618</name>
</gene>
<dbReference type="Gene3D" id="3.40.50.1820">
    <property type="entry name" value="alpha/beta hydrolase"/>
    <property type="match status" value="2"/>
</dbReference>
<reference evidence="2 3" key="1">
    <citation type="submission" date="2024-09" db="EMBL/GenBank/DDBJ databases">
        <title>Rethinking Asexuality: The Enigmatic Case of Functional Sexual Genes in Lepraria (Stereocaulaceae).</title>
        <authorList>
            <person name="Doellman M."/>
            <person name="Sun Y."/>
            <person name="Barcenas-Pena A."/>
            <person name="Lumbsch H.T."/>
            <person name="Grewe F."/>
        </authorList>
    </citation>
    <scope>NUCLEOTIDE SEQUENCE [LARGE SCALE GENOMIC DNA]</scope>
    <source>
        <strain evidence="2 3">Mercado 3170</strain>
    </source>
</reference>
<protein>
    <recommendedName>
        <fullName evidence="1">Serine aminopeptidase S33 domain-containing protein</fullName>
    </recommendedName>
</protein>
<feature type="domain" description="Serine aminopeptidase S33" evidence="1">
    <location>
        <begin position="90"/>
        <end position="222"/>
    </location>
</feature>
<comment type="caution">
    <text evidence="2">The sequence shown here is derived from an EMBL/GenBank/DDBJ whole genome shotgun (WGS) entry which is preliminary data.</text>
</comment>
<organism evidence="2 3">
    <name type="scientific">Stereocaulon virgatum</name>
    <dbReference type="NCBI Taxonomy" id="373712"/>
    <lineage>
        <taxon>Eukaryota</taxon>
        <taxon>Fungi</taxon>
        <taxon>Dikarya</taxon>
        <taxon>Ascomycota</taxon>
        <taxon>Pezizomycotina</taxon>
        <taxon>Lecanoromycetes</taxon>
        <taxon>OSLEUM clade</taxon>
        <taxon>Lecanoromycetidae</taxon>
        <taxon>Lecanorales</taxon>
        <taxon>Lecanorineae</taxon>
        <taxon>Stereocaulaceae</taxon>
        <taxon>Stereocaulon</taxon>
    </lineage>
</organism>
<evidence type="ECO:0000259" key="1">
    <source>
        <dbReference type="Pfam" id="PF12146"/>
    </source>
</evidence>